<evidence type="ECO:0000313" key="5">
    <source>
        <dbReference type="Proteomes" id="UP000198636"/>
    </source>
</evidence>
<dbReference type="InterPro" id="IPR005243">
    <property type="entry name" value="THIRX-like_proc"/>
</dbReference>
<dbReference type="Gene3D" id="3.40.30.10">
    <property type="entry name" value="Glutaredoxin"/>
    <property type="match status" value="1"/>
</dbReference>
<dbReference type="Pfam" id="PF13192">
    <property type="entry name" value="Thioredoxin_3"/>
    <property type="match status" value="1"/>
</dbReference>
<dbReference type="InterPro" id="IPR036249">
    <property type="entry name" value="Thioredoxin-like_sf"/>
</dbReference>
<organism evidence="4 5">
    <name type="scientific">Alkaliphilus peptidifermentans DSM 18978</name>
    <dbReference type="NCBI Taxonomy" id="1120976"/>
    <lineage>
        <taxon>Bacteria</taxon>
        <taxon>Bacillati</taxon>
        <taxon>Bacillota</taxon>
        <taxon>Clostridia</taxon>
        <taxon>Peptostreptococcales</taxon>
        <taxon>Natronincolaceae</taxon>
        <taxon>Alkaliphilus</taxon>
    </lineage>
</organism>
<dbReference type="OrthoDB" id="9800630at2"/>
<dbReference type="SUPFAM" id="SSF52833">
    <property type="entry name" value="Thioredoxin-like"/>
    <property type="match status" value="1"/>
</dbReference>
<feature type="active site" description="Nucleophile" evidence="1">
    <location>
        <position position="10"/>
    </location>
</feature>
<keyword evidence="2" id="KW-0676">Redox-active center</keyword>
<keyword evidence="5" id="KW-1185">Reference proteome</keyword>
<protein>
    <submittedName>
        <fullName evidence="4">Small redox-active disulfide protein 2</fullName>
    </submittedName>
</protein>
<evidence type="ECO:0000313" key="4">
    <source>
        <dbReference type="EMBL" id="SCX78295.1"/>
    </source>
</evidence>
<dbReference type="NCBIfam" id="TIGR00412">
    <property type="entry name" value="redox_disulf_2"/>
    <property type="match status" value="1"/>
</dbReference>
<dbReference type="Proteomes" id="UP000198636">
    <property type="component" value="Unassembled WGS sequence"/>
</dbReference>
<dbReference type="PANTHER" id="PTHR36450">
    <property type="entry name" value="THIOREDOXIN"/>
    <property type="match status" value="1"/>
</dbReference>
<feature type="disulfide bond" description="Redox-active" evidence="2">
    <location>
        <begin position="10"/>
        <end position="13"/>
    </location>
</feature>
<feature type="active site" description="Nucleophile" evidence="1">
    <location>
        <position position="13"/>
    </location>
</feature>
<feature type="domain" description="Thioredoxin-like fold" evidence="3">
    <location>
        <begin position="1"/>
        <end position="75"/>
    </location>
</feature>
<dbReference type="PANTHER" id="PTHR36450:SF1">
    <property type="entry name" value="THIOREDOXIN"/>
    <property type="match status" value="1"/>
</dbReference>
<dbReference type="STRING" id="1120976.SAMN03080606_00174"/>
<dbReference type="EMBL" id="FMUS01000001">
    <property type="protein sequence ID" value="SCX78295.1"/>
    <property type="molecule type" value="Genomic_DNA"/>
</dbReference>
<proteinExistence type="predicted"/>
<reference evidence="4 5" key="1">
    <citation type="submission" date="2016-10" db="EMBL/GenBank/DDBJ databases">
        <authorList>
            <person name="de Groot N.N."/>
        </authorList>
    </citation>
    <scope>NUCLEOTIDE SEQUENCE [LARGE SCALE GENOMIC DNA]</scope>
    <source>
        <strain evidence="4 5">DSM 18978</strain>
    </source>
</reference>
<keyword evidence="2" id="KW-1015">Disulfide bond</keyword>
<evidence type="ECO:0000259" key="3">
    <source>
        <dbReference type="Pfam" id="PF13192"/>
    </source>
</evidence>
<sequence length="75" mass="8171">MLIKVLGPGCKNCKTLEENTREAIKELNIQAEVEKVTDFKAIVEHGVLKTPALVVDGKVVSSGKVLKPSEIKELL</sequence>
<accession>A0A1G5AKB8</accession>
<dbReference type="AlphaFoldDB" id="A0A1G5AKB8"/>
<dbReference type="RefSeq" id="WP_091538871.1">
    <property type="nucleotide sequence ID" value="NZ_FMUS01000001.1"/>
</dbReference>
<name>A0A1G5AKB8_9FIRM</name>
<evidence type="ECO:0000256" key="1">
    <source>
        <dbReference type="PIRSR" id="PIRSR037031-50"/>
    </source>
</evidence>
<evidence type="ECO:0000256" key="2">
    <source>
        <dbReference type="PIRSR" id="PIRSR037031-51"/>
    </source>
</evidence>
<dbReference type="PIRSF" id="PIRSF037031">
    <property type="entry name" value="Redox_disulphide_2"/>
    <property type="match status" value="1"/>
</dbReference>
<gene>
    <name evidence="4" type="ORF">SAMN03080606_00174</name>
</gene>
<dbReference type="InterPro" id="IPR012336">
    <property type="entry name" value="Thioredoxin-like_fold"/>
</dbReference>